<evidence type="ECO:0000313" key="1">
    <source>
        <dbReference type="EMBL" id="KAH7851143.1"/>
    </source>
</evidence>
<proteinExistence type="predicted"/>
<accession>A0ACB7YDD7</accession>
<reference evidence="1 2" key="1">
    <citation type="journal article" date="2021" name="Hortic Res">
        <title>High-quality reference genome and annotation aids understanding of berry development for evergreen blueberry (Vaccinium darrowii).</title>
        <authorList>
            <person name="Yu J."/>
            <person name="Hulse-Kemp A.M."/>
            <person name="Babiker E."/>
            <person name="Staton M."/>
        </authorList>
    </citation>
    <scope>NUCLEOTIDE SEQUENCE [LARGE SCALE GENOMIC DNA]</scope>
    <source>
        <strain evidence="2">cv. NJ 8807/NJ 8810</strain>
        <tissue evidence="1">Young leaf</tissue>
    </source>
</reference>
<name>A0ACB7YDD7_9ERIC</name>
<organism evidence="1 2">
    <name type="scientific">Vaccinium darrowii</name>
    <dbReference type="NCBI Taxonomy" id="229202"/>
    <lineage>
        <taxon>Eukaryota</taxon>
        <taxon>Viridiplantae</taxon>
        <taxon>Streptophyta</taxon>
        <taxon>Embryophyta</taxon>
        <taxon>Tracheophyta</taxon>
        <taxon>Spermatophyta</taxon>
        <taxon>Magnoliopsida</taxon>
        <taxon>eudicotyledons</taxon>
        <taxon>Gunneridae</taxon>
        <taxon>Pentapetalae</taxon>
        <taxon>asterids</taxon>
        <taxon>Ericales</taxon>
        <taxon>Ericaceae</taxon>
        <taxon>Vaccinioideae</taxon>
        <taxon>Vaccinieae</taxon>
        <taxon>Vaccinium</taxon>
    </lineage>
</organism>
<protein>
    <submittedName>
        <fullName evidence="1">Uncharacterized protein</fullName>
    </submittedName>
</protein>
<evidence type="ECO:0000313" key="2">
    <source>
        <dbReference type="Proteomes" id="UP000828048"/>
    </source>
</evidence>
<dbReference type="EMBL" id="CM037158">
    <property type="protein sequence ID" value="KAH7851143.1"/>
    <property type="molecule type" value="Genomic_DNA"/>
</dbReference>
<gene>
    <name evidence="1" type="ORF">Vadar_007762</name>
</gene>
<sequence length="133" mass="14634">MAKLIETGTVVFELRQRKKTQPFFGKVGSNLLAKAEVPWKSLYESSDMETERWVFMVPKSRPGNEDEKPPALEVAMKVGVPAVAEPVAMRQRHRRERKWDECGCVDGGGCSCGDYEIFALAAASEGGGLLTGK</sequence>
<comment type="caution">
    <text evidence="1">The sequence shown here is derived from an EMBL/GenBank/DDBJ whole genome shotgun (WGS) entry which is preliminary data.</text>
</comment>
<keyword evidence="2" id="KW-1185">Reference proteome</keyword>
<dbReference type="Proteomes" id="UP000828048">
    <property type="component" value="Chromosome 8"/>
</dbReference>